<keyword evidence="4 8" id="KW-1133">Transmembrane helix</keyword>
<keyword evidence="10" id="KW-1185">Reference proteome</keyword>
<evidence type="ECO:0000256" key="4">
    <source>
        <dbReference type="ARBA" id="ARBA00022989"/>
    </source>
</evidence>
<comment type="similarity">
    <text evidence="6">Belongs to the major facilitator superfamily. Allantoate permease family.</text>
</comment>
<evidence type="ECO:0008006" key="11">
    <source>
        <dbReference type="Google" id="ProtNLM"/>
    </source>
</evidence>
<gene>
    <name evidence="9" type="ORF">G7K_3121-t1</name>
</gene>
<evidence type="ECO:0000256" key="6">
    <source>
        <dbReference type="ARBA" id="ARBA00037968"/>
    </source>
</evidence>
<feature type="compositionally biased region" description="Basic residues" evidence="7">
    <location>
        <begin position="324"/>
        <end position="338"/>
    </location>
</feature>
<reference evidence="9 10" key="2">
    <citation type="journal article" date="2014" name="J. Gen. Appl. Microbiol.">
        <title>The early diverging ascomycetous budding yeast Saitoella complicata has three histone deacetylases belonging to the Clr6, Hos2, and Rpd3 lineages.</title>
        <authorList>
            <person name="Nishida H."/>
            <person name="Matsumoto T."/>
            <person name="Kondo S."/>
            <person name="Hamamoto M."/>
            <person name="Yoshikawa H."/>
        </authorList>
    </citation>
    <scope>NUCLEOTIDE SEQUENCE [LARGE SCALE GENOMIC DNA]</scope>
    <source>
        <strain evidence="9 10">NRRL Y-17804</strain>
    </source>
</reference>
<reference evidence="9 10" key="1">
    <citation type="journal article" date="2011" name="J. Gen. Appl. Microbiol.">
        <title>Draft genome sequencing of the enigmatic yeast Saitoella complicata.</title>
        <authorList>
            <person name="Nishida H."/>
            <person name="Hamamoto M."/>
            <person name="Sugiyama J."/>
        </authorList>
    </citation>
    <scope>NUCLEOTIDE SEQUENCE [LARGE SCALE GENOMIC DNA]</scope>
    <source>
        <strain evidence="9 10">NRRL Y-17804</strain>
    </source>
</reference>
<dbReference type="SUPFAM" id="SSF103473">
    <property type="entry name" value="MFS general substrate transporter"/>
    <property type="match status" value="1"/>
</dbReference>
<feature type="region of interest" description="Disordered" evidence="7">
    <location>
        <begin position="297"/>
        <end position="343"/>
    </location>
</feature>
<organism evidence="9 10">
    <name type="scientific">Saitoella complicata (strain BCRC 22490 / CBS 7301 / JCM 7358 / NBRC 10748 / NRRL Y-17804)</name>
    <dbReference type="NCBI Taxonomy" id="698492"/>
    <lineage>
        <taxon>Eukaryota</taxon>
        <taxon>Fungi</taxon>
        <taxon>Dikarya</taxon>
        <taxon>Ascomycota</taxon>
        <taxon>Taphrinomycotina</taxon>
        <taxon>Taphrinomycotina incertae sedis</taxon>
        <taxon>Saitoella</taxon>
    </lineage>
</organism>
<comment type="caution">
    <text evidence="9">The sequence shown here is derived from an EMBL/GenBank/DDBJ whole genome shotgun (WGS) entry which is preliminary data.</text>
</comment>
<feature type="transmembrane region" description="Helical" evidence="8">
    <location>
        <begin position="102"/>
        <end position="124"/>
    </location>
</feature>
<keyword evidence="2" id="KW-0813">Transport</keyword>
<dbReference type="STRING" id="698492.A0A0E9NHS9"/>
<dbReference type="InterPro" id="IPR036259">
    <property type="entry name" value="MFS_trans_sf"/>
</dbReference>
<dbReference type="GO" id="GO:0016020">
    <property type="term" value="C:membrane"/>
    <property type="evidence" value="ECO:0007669"/>
    <property type="project" value="UniProtKB-SubCell"/>
</dbReference>
<dbReference type="Gene3D" id="1.20.1250.20">
    <property type="entry name" value="MFS general substrate transporter like domains"/>
    <property type="match status" value="1"/>
</dbReference>
<evidence type="ECO:0000256" key="8">
    <source>
        <dbReference type="SAM" id="Phobius"/>
    </source>
</evidence>
<evidence type="ECO:0000256" key="7">
    <source>
        <dbReference type="SAM" id="MobiDB-lite"/>
    </source>
</evidence>
<evidence type="ECO:0000256" key="2">
    <source>
        <dbReference type="ARBA" id="ARBA00022448"/>
    </source>
</evidence>
<dbReference type="Proteomes" id="UP000033140">
    <property type="component" value="Unassembled WGS sequence"/>
</dbReference>
<feature type="transmembrane region" description="Helical" evidence="8">
    <location>
        <begin position="130"/>
        <end position="149"/>
    </location>
</feature>
<sequence>MQTKMSDFDKNQVIHLESLDPEKGTYAAPPDSPSLKHGHLDLPVDPALADPAADRALLRKIDWCLIPYLSFLYLLSFLDRANIGNAKIDGLDKDLHMIDQQYLCTLTAFFFPYALFEVPSNILLKRLRPSIWISGIMLCWGTCMTLMGLVQNFSGLRAARFFLGVAEAGLFPGVTYYLSCYSSSPSLTFCDNYKFNLNLSFSSCTFSLVLLNRLWPRAPCYCPNVPNQEGSSNSASRSKSICKHHGIESCQPCRASSSLSVIAPSARQCPPREDFLQQYGMSKPGQSCVAEPLPLISTKATGPDRDQEFESDIEKGKPRQAQQHSRRYAHVGTGRRRMGSLDDNPACRFTRKADLSGCRANLLQTQPKAYDKVVGPGRMIFGQEADIEKNVLSRGYAQRCGKVYANSSWMGRGRPTNVSLMSAINCWVNQQLQPLIPVFHHCTPIGSHGEGLQVRLLGVGAVEMLQERSLLRAHDVLARGEDVLHGWTERVDQGISSGVNIHHLPIPQSEISSMSAKVFLPTTEVQPGRNIRRIVDVAQKNLGPFLVVAHGARCVFDDGHDI</sequence>
<accession>A0A0E9NHS9</accession>
<comment type="subcellular location">
    <subcellularLocation>
        <location evidence="1">Membrane</location>
        <topology evidence="1">Multi-pass membrane protein</topology>
    </subcellularLocation>
</comment>
<dbReference type="Pfam" id="PF07690">
    <property type="entry name" value="MFS_1"/>
    <property type="match status" value="1"/>
</dbReference>
<feature type="compositionally biased region" description="Basic and acidic residues" evidence="7">
    <location>
        <begin position="302"/>
        <end position="317"/>
    </location>
</feature>
<keyword evidence="5 8" id="KW-0472">Membrane</keyword>
<dbReference type="AlphaFoldDB" id="A0A0E9NHS9"/>
<proteinExistence type="inferred from homology"/>
<evidence type="ECO:0000256" key="1">
    <source>
        <dbReference type="ARBA" id="ARBA00004141"/>
    </source>
</evidence>
<evidence type="ECO:0000256" key="3">
    <source>
        <dbReference type="ARBA" id="ARBA00022692"/>
    </source>
</evidence>
<keyword evidence="3 8" id="KW-0812">Transmembrane</keyword>
<dbReference type="InterPro" id="IPR011701">
    <property type="entry name" value="MFS"/>
</dbReference>
<reference evidence="9 10" key="3">
    <citation type="journal article" date="2015" name="Genome Announc.">
        <title>Draft Genome Sequence of the Archiascomycetous Yeast Saitoella complicata.</title>
        <authorList>
            <person name="Yamauchi K."/>
            <person name="Kondo S."/>
            <person name="Hamamoto M."/>
            <person name="Takahashi Y."/>
            <person name="Ogura Y."/>
            <person name="Hayashi T."/>
            <person name="Nishida H."/>
        </authorList>
    </citation>
    <scope>NUCLEOTIDE SEQUENCE [LARGE SCALE GENOMIC DNA]</scope>
    <source>
        <strain evidence="9 10">NRRL Y-17804</strain>
    </source>
</reference>
<protein>
    <recommendedName>
        <fullName evidence="11">Major facilitator superfamily (MFS) profile domain-containing protein</fullName>
    </recommendedName>
</protein>
<dbReference type="EMBL" id="BACD03000019">
    <property type="protein sequence ID" value="GAO48960.1"/>
    <property type="molecule type" value="Genomic_DNA"/>
</dbReference>
<evidence type="ECO:0000313" key="9">
    <source>
        <dbReference type="EMBL" id="GAO48960.1"/>
    </source>
</evidence>
<evidence type="ECO:0000256" key="5">
    <source>
        <dbReference type="ARBA" id="ARBA00023136"/>
    </source>
</evidence>
<evidence type="ECO:0000313" key="10">
    <source>
        <dbReference type="Proteomes" id="UP000033140"/>
    </source>
</evidence>
<dbReference type="PANTHER" id="PTHR43791">
    <property type="entry name" value="PERMEASE-RELATED"/>
    <property type="match status" value="1"/>
</dbReference>
<name>A0A0E9NHS9_SAICN</name>
<dbReference type="PANTHER" id="PTHR43791:SF19">
    <property type="entry name" value="TRANSPORTER, PUTATIVE (AFU_ORTHOLOGUE AFUA_1G01812)-RELATED"/>
    <property type="match status" value="1"/>
</dbReference>
<dbReference type="GO" id="GO:0022857">
    <property type="term" value="F:transmembrane transporter activity"/>
    <property type="evidence" value="ECO:0007669"/>
    <property type="project" value="InterPro"/>
</dbReference>